<dbReference type="STRING" id="764291.STRUR_2061"/>
<dbReference type="AlphaFoldDB" id="G5KEC3"/>
<keyword evidence="1" id="KW-0472">Membrane</keyword>
<sequence>MIILVIALATILTFVTWILIDNNVLCYVLAILSIIFLGWSVYILTDHFVNHTGMEVRSKTTTKQVYSAGSSSVPYGMVITKEVGKTSGNYVLVYKDKSSDKKASAHFIPNTKNVTEAVKKTASYKTANVKKATVKTTTKRYVWKSDFYESLFGFAGEEGDLVSKKSVLTVPKDTWLVLSQSQAKKLQTLVPKLKAQSQAQMKANPQAAKAMMTLAKTNPDKYAAMQVQTIKKALNIK</sequence>
<dbReference type="RefSeq" id="WP_006740244.1">
    <property type="nucleotide sequence ID" value="NZ_AEUZ02000001.1"/>
</dbReference>
<accession>G5KEC3</accession>
<dbReference type="eggNOG" id="ENOG5032RPZ">
    <property type="taxonomic scope" value="Bacteria"/>
</dbReference>
<keyword evidence="3" id="KW-1185">Reference proteome</keyword>
<evidence type="ECO:0000313" key="3">
    <source>
        <dbReference type="Proteomes" id="UP000005388"/>
    </source>
</evidence>
<evidence type="ECO:0000313" key="2">
    <source>
        <dbReference type="EMBL" id="EHJ57541.1"/>
    </source>
</evidence>
<keyword evidence="1" id="KW-1133">Transmembrane helix</keyword>
<keyword evidence="1" id="KW-0812">Transmembrane</keyword>
<dbReference type="Proteomes" id="UP000005388">
    <property type="component" value="Unassembled WGS sequence"/>
</dbReference>
<organism evidence="2 3">
    <name type="scientific">Streptococcus urinalis 2285-97</name>
    <dbReference type="NCBI Taxonomy" id="764291"/>
    <lineage>
        <taxon>Bacteria</taxon>
        <taxon>Bacillati</taxon>
        <taxon>Bacillota</taxon>
        <taxon>Bacilli</taxon>
        <taxon>Lactobacillales</taxon>
        <taxon>Streptococcaceae</taxon>
        <taxon>Streptococcus</taxon>
    </lineage>
</organism>
<protein>
    <recommendedName>
        <fullName evidence="4">DUF4811 domain-containing protein</fullName>
    </recommendedName>
</protein>
<name>G5KEC3_9STRE</name>
<reference evidence="2 3" key="1">
    <citation type="journal article" date="2014" name="Int. J. Syst. Evol. Microbiol.">
        <title>Phylogenomics and the dynamic genome evolution of the genus Streptococcus.</title>
        <authorList>
            <consortium name="The Broad Institute Genome Sequencing Platform"/>
            <person name="Richards V.P."/>
            <person name="Palmer S.R."/>
            <person name="Pavinski Bitar P.D."/>
            <person name="Qin X."/>
            <person name="Weinstock G.M."/>
            <person name="Highlander S.K."/>
            <person name="Town C.D."/>
            <person name="Burne R.A."/>
            <person name="Stanhope M.J."/>
        </authorList>
    </citation>
    <scope>NUCLEOTIDE SEQUENCE [LARGE SCALE GENOMIC DNA]</scope>
    <source>
        <strain evidence="2 3">2285-97</strain>
    </source>
</reference>
<dbReference type="Pfam" id="PF16069">
    <property type="entry name" value="DUF4811"/>
    <property type="match status" value="1"/>
</dbReference>
<dbReference type="EMBL" id="AEUZ02000001">
    <property type="protein sequence ID" value="EHJ57541.1"/>
    <property type="molecule type" value="Genomic_DNA"/>
</dbReference>
<proteinExistence type="predicted"/>
<evidence type="ECO:0008006" key="4">
    <source>
        <dbReference type="Google" id="ProtNLM"/>
    </source>
</evidence>
<gene>
    <name evidence="2" type="ORF">STRUR_2061</name>
</gene>
<evidence type="ECO:0000256" key="1">
    <source>
        <dbReference type="SAM" id="Phobius"/>
    </source>
</evidence>
<dbReference type="InterPro" id="IPR032083">
    <property type="entry name" value="DUF4811"/>
</dbReference>
<feature type="transmembrane region" description="Helical" evidence="1">
    <location>
        <begin position="28"/>
        <end position="49"/>
    </location>
</feature>
<comment type="caution">
    <text evidence="2">The sequence shown here is derived from an EMBL/GenBank/DDBJ whole genome shotgun (WGS) entry which is preliminary data.</text>
</comment>